<gene>
    <name evidence="1" type="ORF">HPB50_008508</name>
</gene>
<evidence type="ECO:0000313" key="2">
    <source>
        <dbReference type="Proteomes" id="UP000821845"/>
    </source>
</evidence>
<reference evidence="1" key="1">
    <citation type="submission" date="2020-05" db="EMBL/GenBank/DDBJ databases">
        <title>Large-scale comparative analyses of tick genomes elucidate their genetic diversity and vector capacities.</title>
        <authorList>
            <person name="Jia N."/>
            <person name="Wang J."/>
            <person name="Shi W."/>
            <person name="Du L."/>
            <person name="Sun Y."/>
            <person name="Zhan W."/>
            <person name="Jiang J."/>
            <person name="Wang Q."/>
            <person name="Zhang B."/>
            <person name="Ji P."/>
            <person name="Sakyi L.B."/>
            <person name="Cui X."/>
            <person name="Yuan T."/>
            <person name="Jiang B."/>
            <person name="Yang W."/>
            <person name="Lam T.T.-Y."/>
            <person name="Chang Q."/>
            <person name="Ding S."/>
            <person name="Wang X."/>
            <person name="Zhu J."/>
            <person name="Ruan X."/>
            <person name="Zhao L."/>
            <person name="Wei J."/>
            <person name="Que T."/>
            <person name="Du C."/>
            <person name="Cheng J."/>
            <person name="Dai P."/>
            <person name="Han X."/>
            <person name="Huang E."/>
            <person name="Gao Y."/>
            <person name="Liu J."/>
            <person name="Shao H."/>
            <person name="Ye R."/>
            <person name="Li L."/>
            <person name="Wei W."/>
            <person name="Wang X."/>
            <person name="Wang C."/>
            <person name="Yang T."/>
            <person name="Huo Q."/>
            <person name="Li W."/>
            <person name="Guo W."/>
            <person name="Chen H."/>
            <person name="Zhou L."/>
            <person name="Ni X."/>
            <person name="Tian J."/>
            <person name="Zhou Y."/>
            <person name="Sheng Y."/>
            <person name="Liu T."/>
            <person name="Pan Y."/>
            <person name="Xia L."/>
            <person name="Li J."/>
            <person name="Zhao F."/>
            <person name="Cao W."/>
        </authorList>
    </citation>
    <scope>NUCLEOTIDE SEQUENCE</scope>
    <source>
        <strain evidence="1">Hyas-2018</strain>
    </source>
</reference>
<protein>
    <submittedName>
        <fullName evidence="1">Uncharacterized protein</fullName>
    </submittedName>
</protein>
<dbReference type="EMBL" id="CM023491">
    <property type="protein sequence ID" value="KAH6940830.1"/>
    <property type="molecule type" value="Genomic_DNA"/>
</dbReference>
<dbReference type="Proteomes" id="UP000821845">
    <property type="component" value="Chromosome 11"/>
</dbReference>
<comment type="caution">
    <text evidence="1">The sequence shown here is derived from an EMBL/GenBank/DDBJ whole genome shotgun (WGS) entry which is preliminary data.</text>
</comment>
<organism evidence="1 2">
    <name type="scientific">Hyalomma asiaticum</name>
    <name type="common">Tick</name>
    <dbReference type="NCBI Taxonomy" id="266040"/>
    <lineage>
        <taxon>Eukaryota</taxon>
        <taxon>Metazoa</taxon>
        <taxon>Ecdysozoa</taxon>
        <taxon>Arthropoda</taxon>
        <taxon>Chelicerata</taxon>
        <taxon>Arachnida</taxon>
        <taxon>Acari</taxon>
        <taxon>Parasitiformes</taxon>
        <taxon>Ixodida</taxon>
        <taxon>Ixodoidea</taxon>
        <taxon>Ixodidae</taxon>
        <taxon>Hyalomminae</taxon>
        <taxon>Hyalomma</taxon>
    </lineage>
</organism>
<evidence type="ECO:0000313" key="1">
    <source>
        <dbReference type="EMBL" id="KAH6940830.1"/>
    </source>
</evidence>
<sequence length="149" mass="15547">MAGEIESARGTAAAIWKQQRKARPKHNTASEKGEAVATADFEGHTKYRYEAGGGILKDGGGPTEVFPQTANDVTKNVAVPPNTPPRPGYHFTRANSGDARPPRAAPARGCASRISRNSALAGSIEKPTTTHTPIRRGAVDAGCDDGASI</sequence>
<name>A0ACB7T1U2_HYAAI</name>
<accession>A0ACB7T1U2</accession>
<keyword evidence="2" id="KW-1185">Reference proteome</keyword>
<proteinExistence type="predicted"/>